<gene>
    <name evidence="1" type="ORF">PENSUB_4139</name>
</gene>
<reference evidence="1 2" key="1">
    <citation type="submission" date="2016-10" db="EMBL/GenBank/DDBJ databases">
        <title>Genome sequence of the ascomycete fungus Penicillium subrubescens.</title>
        <authorList>
            <person name="De Vries R.P."/>
            <person name="Peng M."/>
            <person name="Dilokpimol A."/>
            <person name="Hilden K."/>
            <person name="Makela M.R."/>
            <person name="Grigoriev I."/>
            <person name="Riley R."/>
            <person name="Granchi Z."/>
        </authorList>
    </citation>
    <scope>NUCLEOTIDE SEQUENCE [LARGE SCALE GENOMIC DNA]</scope>
    <source>
        <strain evidence="1 2">CBS 132785</strain>
    </source>
</reference>
<evidence type="ECO:0000313" key="1">
    <source>
        <dbReference type="EMBL" id="OKP10415.1"/>
    </source>
</evidence>
<organism evidence="1 2">
    <name type="scientific">Penicillium subrubescens</name>
    <dbReference type="NCBI Taxonomy" id="1316194"/>
    <lineage>
        <taxon>Eukaryota</taxon>
        <taxon>Fungi</taxon>
        <taxon>Dikarya</taxon>
        <taxon>Ascomycota</taxon>
        <taxon>Pezizomycotina</taxon>
        <taxon>Eurotiomycetes</taxon>
        <taxon>Eurotiomycetidae</taxon>
        <taxon>Eurotiales</taxon>
        <taxon>Aspergillaceae</taxon>
        <taxon>Penicillium</taxon>
    </lineage>
</organism>
<dbReference type="AlphaFoldDB" id="A0A1Q5UD59"/>
<comment type="caution">
    <text evidence="1">The sequence shown here is derived from an EMBL/GenBank/DDBJ whole genome shotgun (WGS) entry which is preliminary data.</text>
</comment>
<keyword evidence="2" id="KW-1185">Reference proteome</keyword>
<accession>A0A1Q5UD59</accession>
<proteinExistence type="predicted"/>
<sequence length="145" mass="16023">MSLISFSQRPNATSVIVAVCRPLRAGQQSLWTLMLENKYEYCVYHPPRFFGRDVYNGSLLVPWGKIHCGSIPNRDLGHAIRLIDEMMQGPLVPGDNSPDWVASNLSKLSSSCSLDLDFGVAESLRFKKGERLPGLSDGTGSKKKP</sequence>
<dbReference type="Proteomes" id="UP000186955">
    <property type="component" value="Unassembled WGS sequence"/>
</dbReference>
<protein>
    <submittedName>
        <fullName evidence="1">Uncharacterized protein</fullName>
    </submittedName>
</protein>
<name>A0A1Q5UD59_9EURO</name>
<dbReference type="EMBL" id="MNBE01000347">
    <property type="protein sequence ID" value="OKP10415.1"/>
    <property type="molecule type" value="Genomic_DNA"/>
</dbReference>
<evidence type="ECO:0000313" key="2">
    <source>
        <dbReference type="Proteomes" id="UP000186955"/>
    </source>
</evidence>